<keyword evidence="14" id="KW-1185">Reference proteome</keyword>
<proteinExistence type="inferred from homology"/>
<reference evidence="13 14" key="1">
    <citation type="submission" date="2018-11" db="EMBL/GenBank/DDBJ databases">
        <title>Genome sequencing of Lautropia sp. KCOM 2505 (= ChDC F240).</title>
        <authorList>
            <person name="Kook J.-K."/>
            <person name="Park S.-N."/>
            <person name="Lim Y.K."/>
        </authorList>
    </citation>
    <scope>NUCLEOTIDE SEQUENCE [LARGE SCALE GENOMIC DNA]</scope>
    <source>
        <strain evidence="13 14">KCOM 2505</strain>
    </source>
</reference>
<keyword evidence="5 10" id="KW-0963">Cytoplasm</keyword>
<dbReference type="GO" id="GO:0006047">
    <property type="term" value="P:UDP-N-acetylglucosamine metabolic process"/>
    <property type="evidence" value="ECO:0007669"/>
    <property type="project" value="TreeGrafter"/>
</dbReference>
<dbReference type="HAMAP" id="MF_00164">
    <property type="entry name" value="GlmS"/>
    <property type="match status" value="1"/>
</dbReference>
<feature type="domain" description="SIS" evidence="12">
    <location>
        <begin position="295"/>
        <end position="435"/>
    </location>
</feature>
<dbReference type="Proteomes" id="UP000270261">
    <property type="component" value="Unassembled WGS sequence"/>
</dbReference>
<keyword evidence="8" id="KW-0677">Repeat</keyword>
<dbReference type="GO" id="GO:0006002">
    <property type="term" value="P:fructose 6-phosphate metabolic process"/>
    <property type="evidence" value="ECO:0007669"/>
    <property type="project" value="TreeGrafter"/>
</dbReference>
<dbReference type="AlphaFoldDB" id="A0A3R8NA74"/>
<dbReference type="InterPro" id="IPR047084">
    <property type="entry name" value="GFAT_N"/>
</dbReference>
<feature type="domain" description="SIS" evidence="12">
    <location>
        <begin position="468"/>
        <end position="609"/>
    </location>
</feature>
<dbReference type="FunFam" id="3.40.50.10490:FF:000001">
    <property type="entry name" value="Glutamine--fructose-6-phosphate aminotransferase [isomerizing]"/>
    <property type="match status" value="1"/>
</dbReference>
<keyword evidence="6 10" id="KW-0032">Aminotransferase</keyword>
<comment type="subunit">
    <text evidence="10">Homodimer.</text>
</comment>
<dbReference type="InterPro" id="IPR017932">
    <property type="entry name" value="GATase_2_dom"/>
</dbReference>
<dbReference type="SUPFAM" id="SSF53697">
    <property type="entry name" value="SIS domain"/>
    <property type="match status" value="1"/>
</dbReference>
<comment type="catalytic activity">
    <reaction evidence="1 10">
        <text>D-fructose 6-phosphate + L-glutamine = D-glucosamine 6-phosphate + L-glutamate</text>
        <dbReference type="Rhea" id="RHEA:13237"/>
        <dbReference type="ChEBI" id="CHEBI:29985"/>
        <dbReference type="ChEBI" id="CHEBI:58359"/>
        <dbReference type="ChEBI" id="CHEBI:58725"/>
        <dbReference type="ChEBI" id="CHEBI:61527"/>
        <dbReference type="EC" id="2.6.1.16"/>
    </reaction>
</comment>
<feature type="initiator methionine" description="Removed" evidence="10">
    <location>
        <position position="1"/>
    </location>
</feature>
<dbReference type="EMBL" id="RRUE01000002">
    <property type="protein sequence ID" value="RRN43953.1"/>
    <property type="molecule type" value="Genomic_DNA"/>
</dbReference>
<evidence type="ECO:0000256" key="6">
    <source>
        <dbReference type="ARBA" id="ARBA00022576"/>
    </source>
</evidence>
<dbReference type="InterPro" id="IPR046348">
    <property type="entry name" value="SIS_dom_sf"/>
</dbReference>
<dbReference type="InterPro" id="IPR035466">
    <property type="entry name" value="GlmS/AgaS_SIS"/>
</dbReference>
<feature type="domain" description="Glutamine amidotransferase type-2" evidence="11">
    <location>
        <begin position="2"/>
        <end position="227"/>
    </location>
</feature>
<evidence type="ECO:0000256" key="3">
    <source>
        <dbReference type="ARBA" id="ARBA00012916"/>
    </source>
</evidence>
<dbReference type="GO" id="GO:0004360">
    <property type="term" value="F:glutamine-fructose-6-phosphate transaminase (isomerizing) activity"/>
    <property type="evidence" value="ECO:0007669"/>
    <property type="project" value="UniProtKB-UniRule"/>
</dbReference>
<sequence>MCGIVGAVAQRNIVPILIEGLRKLEYRGYDSAGIALLGDDGRMERVRAVGRVAELEHRAEEQHADAPTGIAHTRWATHGGVNEGNAHPHISTGSELQVCVVHNGIIENHEELRSALKAKGYEFSSQTDTEVVAHLVHSLVLTGLNLTDAVAAAVKQLHGAYALAVISSREPGTVVGTRRGSPLLLGVGGQGTGKGENFLASDTSALLQVTRHVVYLDEGDLVTLTRDGYTIRDADGQPATRQVTESQLSADAVELGIYDHYMQKEIFEQPGAIGNTLEMIEYASSLQPGLFGAEAEEIFKRTRRILILACGTSYHAGFVAKYWLESIARIPTDVEIASEYRYRDPVPQDDTLVITISQSGETADTLAALQHAKSNGMTDTLSICNVPESALIRNSKLRFLTRAGPEIGVASTKAFTTQLAALFLLTLVLAKMRGHLSPERESDLLAQMRHLPAAMKHVLAVEPAVKEWAKRFAEKDHALFLGRDVNFPIAMEGALKLKEITYIHAEAYAAGELKHGPLALVDANMPVVVVAPKDALIEKLKSNIQEVRARGGELFVFADKDTHIEEEDFLHVINLVDHAGPLSPILHVVPLQLLSYHAALARGTDVDKPRNLAKSVTVE</sequence>
<comment type="function">
    <text evidence="10">Catalyzes the first step in hexosamine metabolism, converting fructose-6P into glucosamine-6P using glutamine as a nitrogen source.</text>
</comment>
<dbReference type="Gene3D" id="3.60.20.10">
    <property type="entry name" value="Glutamine Phosphoribosylpyrophosphate, subunit 1, domain 1"/>
    <property type="match status" value="1"/>
</dbReference>
<dbReference type="GO" id="GO:0046349">
    <property type="term" value="P:amino sugar biosynthetic process"/>
    <property type="evidence" value="ECO:0007669"/>
    <property type="project" value="UniProtKB-ARBA"/>
</dbReference>
<keyword evidence="7 10" id="KW-0808">Transferase</keyword>
<dbReference type="Pfam" id="PF01380">
    <property type="entry name" value="SIS"/>
    <property type="match status" value="2"/>
</dbReference>
<protein>
    <recommendedName>
        <fullName evidence="4 10">Glutamine--fructose-6-phosphate aminotransferase [isomerizing]</fullName>
        <ecNumber evidence="3 10">2.6.1.16</ecNumber>
    </recommendedName>
    <alternativeName>
        <fullName evidence="10">D-fructose-6-phosphate amidotransferase</fullName>
    </alternativeName>
    <alternativeName>
        <fullName evidence="10">GFAT</fullName>
    </alternativeName>
    <alternativeName>
        <fullName evidence="10">Glucosamine-6-phosphate synthase</fullName>
    </alternativeName>
    <alternativeName>
        <fullName evidence="10">Hexosephosphate aminotransferase</fullName>
    </alternativeName>
    <alternativeName>
        <fullName evidence="10">L-glutamine--D-fructose-6-phosphate amidotransferase</fullName>
    </alternativeName>
</protein>
<evidence type="ECO:0000256" key="9">
    <source>
        <dbReference type="ARBA" id="ARBA00022962"/>
    </source>
</evidence>
<dbReference type="NCBIfam" id="NF001484">
    <property type="entry name" value="PRK00331.1"/>
    <property type="match status" value="1"/>
</dbReference>
<evidence type="ECO:0000313" key="14">
    <source>
        <dbReference type="Proteomes" id="UP000270261"/>
    </source>
</evidence>
<feature type="active site" description="For Fru-6P isomerization activity" evidence="10">
    <location>
        <position position="614"/>
    </location>
</feature>
<dbReference type="EC" id="2.6.1.16" evidence="3 10"/>
<evidence type="ECO:0000259" key="12">
    <source>
        <dbReference type="PROSITE" id="PS51464"/>
    </source>
</evidence>
<dbReference type="FunFam" id="3.60.20.10:FF:000006">
    <property type="entry name" value="Glutamine--fructose-6-phosphate aminotransferase [isomerizing]"/>
    <property type="match status" value="1"/>
</dbReference>
<dbReference type="PROSITE" id="PS51278">
    <property type="entry name" value="GATASE_TYPE_2"/>
    <property type="match status" value="1"/>
</dbReference>
<dbReference type="CDD" id="cd00714">
    <property type="entry name" value="GFAT"/>
    <property type="match status" value="1"/>
</dbReference>
<dbReference type="SUPFAM" id="SSF56235">
    <property type="entry name" value="N-terminal nucleophile aminohydrolases (Ntn hydrolases)"/>
    <property type="match status" value="1"/>
</dbReference>
<dbReference type="Gene3D" id="3.40.50.10490">
    <property type="entry name" value="Glucose-6-phosphate isomerase like protein, domain 1"/>
    <property type="match status" value="2"/>
</dbReference>
<dbReference type="InterPro" id="IPR029055">
    <property type="entry name" value="Ntn_hydrolases_N"/>
</dbReference>
<dbReference type="GO" id="GO:0005829">
    <property type="term" value="C:cytosol"/>
    <property type="evidence" value="ECO:0007669"/>
    <property type="project" value="TreeGrafter"/>
</dbReference>
<organism evidence="13 14">
    <name type="scientific">Lautropia dentalis</name>
    <dbReference type="NCBI Taxonomy" id="2490857"/>
    <lineage>
        <taxon>Bacteria</taxon>
        <taxon>Pseudomonadati</taxon>
        <taxon>Pseudomonadota</taxon>
        <taxon>Betaproteobacteria</taxon>
        <taxon>Burkholderiales</taxon>
        <taxon>Burkholderiaceae</taxon>
        <taxon>Lautropia</taxon>
    </lineage>
</organism>
<feature type="active site" description="Nucleophile; for GATase activity" evidence="10">
    <location>
        <position position="2"/>
    </location>
</feature>
<dbReference type="RefSeq" id="WP_125096153.1">
    <property type="nucleotide sequence ID" value="NZ_RRUE01000002.1"/>
</dbReference>
<dbReference type="OrthoDB" id="9761808at2"/>
<dbReference type="InterPro" id="IPR005855">
    <property type="entry name" value="GFAT"/>
</dbReference>
<dbReference type="GO" id="GO:0005975">
    <property type="term" value="P:carbohydrate metabolic process"/>
    <property type="evidence" value="ECO:0007669"/>
    <property type="project" value="UniProtKB-UniRule"/>
</dbReference>
<dbReference type="Pfam" id="PF13522">
    <property type="entry name" value="GATase_6"/>
    <property type="match status" value="1"/>
</dbReference>
<dbReference type="InterPro" id="IPR001347">
    <property type="entry name" value="SIS_dom"/>
</dbReference>
<evidence type="ECO:0000313" key="13">
    <source>
        <dbReference type="EMBL" id="RRN43953.1"/>
    </source>
</evidence>
<keyword evidence="9" id="KW-0315">Glutamine amidotransferase</keyword>
<dbReference type="NCBIfam" id="TIGR01135">
    <property type="entry name" value="glmS"/>
    <property type="match status" value="1"/>
</dbReference>
<evidence type="ECO:0000256" key="4">
    <source>
        <dbReference type="ARBA" id="ARBA00016090"/>
    </source>
</evidence>
<dbReference type="PANTHER" id="PTHR10937">
    <property type="entry name" value="GLUCOSAMINE--FRUCTOSE-6-PHOSPHATE AMINOTRANSFERASE, ISOMERIZING"/>
    <property type="match status" value="1"/>
</dbReference>
<evidence type="ECO:0000256" key="5">
    <source>
        <dbReference type="ARBA" id="ARBA00022490"/>
    </source>
</evidence>
<dbReference type="CDD" id="cd05009">
    <property type="entry name" value="SIS_GlmS_GlmD_2"/>
    <property type="match status" value="1"/>
</dbReference>
<evidence type="ECO:0000256" key="2">
    <source>
        <dbReference type="ARBA" id="ARBA00004496"/>
    </source>
</evidence>
<evidence type="ECO:0000259" key="11">
    <source>
        <dbReference type="PROSITE" id="PS51278"/>
    </source>
</evidence>
<accession>A0A3R8NA74</accession>
<evidence type="ECO:0000256" key="7">
    <source>
        <dbReference type="ARBA" id="ARBA00022679"/>
    </source>
</evidence>
<dbReference type="InterPro" id="IPR035490">
    <property type="entry name" value="GlmS/FrlB_SIS"/>
</dbReference>
<dbReference type="PANTHER" id="PTHR10937:SF0">
    <property type="entry name" value="GLUTAMINE--FRUCTOSE-6-PHOSPHATE TRANSAMINASE (ISOMERIZING)"/>
    <property type="match status" value="1"/>
</dbReference>
<dbReference type="GO" id="GO:0006487">
    <property type="term" value="P:protein N-linked glycosylation"/>
    <property type="evidence" value="ECO:0007669"/>
    <property type="project" value="TreeGrafter"/>
</dbReference>
<comment type="caution">
    <text evidence="13">The sequence shown here is derived from an EMBL/GenBank/DDBJ whole genome shotgun (WGS) entry which is preliminary data.</text>
</comment>
<dbReference type="CDD" id="cd05008">
    <property type="entry name" value="SIS_GlmS_GlmD_1"/>
    <property type="match status" value="1"/>
</dbReference>
<name>A0A3R8NA74_9BURK</name>
<dbReference type="PROSITE" id="PS51464">
    <property type="entry name" value="SIS"/>
    <property type="match status" value="2"/>
</dbReference>
<comment type="subcellular location">
    <subcellularLocation>
        <location evidence="2 10">Cytoplasm</location>
    </subcellularLocation>
</comment>
<gene>
    <name evidence="10 13" type="primary">glmS</name>
    <name evidence="13" type="ORF">EHV23_11215</name>
</gene>
<evidence type="ECO:0000256" key="1">
    <source>
        <dbReference type="ARBA" id="ARBA00001031"/>
    </source>
</evidence>
<evidence type="ECO:0000256" key="10">
    <source>
        <dbReference type="HAMAP-Rule" id="MF_00164"/>
    </source>
</evidence>
<dbReference type="GO" id="GO:0097367">
    <property type="term" value="F:carbohydrate derivative binding"/>
    <property type="evidence" value="ECO:0007669"/>
    <property type="project" value="InterPro"/>
</dbReference>
<evidence type="ECO:0000256" key="8">
    <source>
        <dbReference type="ARBA" id="ARBA00022737"/>
    </source>
</evidence>
<dbReference type="FunFam" id="3.40.50.10490:FF:000002">
    <property type="entry name" value="Glutamine--fructose-6-phosphate aminotransferase [isomerizing]"/>
    <property type="match status" value="1"/>
</dbReference>